<protein>
    <submittedName>
        <fullName evidence="2">Uncharacterized protein</fullName>
    </submittedName>
</protein>
<keyword evidence="1" id="KW-0472">Membrane</keyword>
<organism evidence="2 3">
    <name type="scientific">Hymenobacter swuensis DY53</name>
    <dbReference type="NCBI Taxonomy" id="1227739"/>
    <lineage>
        <taxon>Bacteria</taxon>
        <taxon>Pseudomonadati</taxon>
        <taxon>Bacteroidota</taxon>
        <taxon>Cytophagia</taxon>
        <taxon>Cytophagales</taxon>
        <taxon>Hymenobacteraceae</taxon>
        <taxon>Hymenobacter</taxon>
    </lineage>
</organism>
<sequence>MGANSSRSTVPRPSTKEVFALVMLLGVGFFLFRQQLTRRSAPAEADMAASEHTPSN</sequence>
<reference evidence="2 3" key="1">
    <citation type="submission" date="2014-01" db="EMBL/GenBank/DDBJ databases">
        <title>Complete genome sequence of ionizing-radiation resistance bacterium Hymenobacter swuensis DY53.</title>
        <authorList>
            <person name="Jung J.-H."/>
            <person name="Jeong S.-W."/>
            <person name="Joe M.-H."/>
            <person name="Cho y.-j."/>
            <person name="Kim M.-K."/>
            <person name="Lim S.-Y."/>
        </authorList>
    </citation>
    <scope>NUCLEOTIDE SEQUENCE [LARGE SCALE GENOMIC DNA]</scope>
    <source>
        <strain evidence="2 3">DY53</strain>
    </source>
</reference>
<dbReference type="PATRIC" id="fig|1227739.3.peg.2322"/>
<dbReference type="EMBL" id="CP007145">
    <property type="protein sequence ID" value="AHJ97707.1"/>
    <property type="molecule type" value="Genomic_DNA"/>
</dbReference>
<evidence type="ECO:0000256" key="1">
    <source>
        <dbReference type="SAM" id="Phobius"/>
    </source>
</evidence>
<evidence type="ECO:0000313" key="2">
    <source>
        <dbReference type="EMBL" id="AHJ97707.1"/>
    </source>
</evidence>
<name>W8F102_9BACT</name>
<proteinExistence type="predicted"/>
<dbReference type="Proteomes" id="UP000019423">
    <property type="component" value="Chromosome"/>
</dbReference>
<dbReference type="HOGENOM" id="CLU_3008166_0_0_10"/>
<keyword evidence="1" id="KW-0812">Transmembrane</keyword>
<keyword evidence="3" id="KW-1185">Reference proteome</keyword>
<dbReference type="AlphaFoldDB" id="W8F102"/>
<accession>W8F102</accession>
<evidence type="ECO:0000313" key="3">
    <source>
        <dbReference type="Proteomes" id="UP000019423"/>
    </source>
</evidence>
<dbReference type="KEGG" id="hsw:Hsw_2112"/>
<feature type="transmembrane region" description="Helical" evidence="1">
    <location>
        <begin position="14"/>
        <end position="32"/>
    </location>
</feature>
<gene>
    <name evidence="2" type="ORF">Hsw_2112</name>
</gene>
<keyword evidence="1" id="KW-1133">Transmembrane helix</keyword>